<dbReference type="OrthoDB" id="10256233at2759"/>
<dbReference type="InterPro" id="IPR014001">
    <property type="entry name" value="Helicase_ATP-bd"/>
</dbReference>
<dbReference type="SUPFAM" id="SSF52540">
    <property type="entry name" value="P-loop containing nucleoside triphosphate hydrolases"/>
    <property type="match status" value="1"/>
</dbReference>
<feature type="domain" description="Helicase ATP-binding" evidence="7">
    <location>
        <begin position="173"/>
        <end position="371"/>
    </location>
</feature>
<dbReference type="Proteomes" id="UP000027456">
    <property type="component" value="Unassembled WGS sequence"/>
</dbReference>
<dbReference type="SMART" id="SM00487">
    <property type="entry name" value="DEXDc"/>
    <property type="match status" value="1"/>
</dbReference>
<keyword evidence="1 5" id="KW-0547">Nucleotide-binding</keyword>
<gene>
    <name evidence="9" type="ORF">V565_071940</name>
</gene>
<evidence type="ECO:0000256" key="4">
    <source>
        <dbReference type="ARBA" id="ARBA00022884"/>
    </source>
</evidence>
<comment type="function">
    <text evidence="5">RNA helicase.</text>
</comment>
<dbReference type="EC" id="3.6.4.13" evidence="5"/>
<evidence type="ECO:0000256" key="2">
    <source>
        <dbReference type="ARBA" id="ARBA00022801"/>
    </source>
</evidence>
<dbReference type="InterPro" id="IPR027417">
    <property type="entry name" value="P-loop_NTPase"/>
</dbReference>
<keyword evidence="10" id="KW-1185">Reference proteome</keyword>
<feature type="region of interest" description="Disordered" evidence="6">
    <location>
        <begin position="37"/>
        <end position="141"/>
    </location>
</feature>
<comment type="similarity">
    <text evidence="5">Belongs to the DEAD box helicase family.</text>
</comment>
<dbReference type="Gene3D" id="3.40.50.300">
    <property type="entry name" value="P-loop containing nucleotide triphosphate hydrolases"/>
    <property type="match status" value="2"/>
</dbReference>
<evidence type="ECO:0000256" key="6">
    <source>
        <dbReference type="SAM" id="MobiDB-lite"/>
    </source>
</evidence>
<protein>
    <recommendedName>
        <fullName evidence="5">ATP-dependent RNA helicase</fullName>
        <ecNumber evidence="5">3.6.4.13</ecNumber>
    </recommendedName>
</protein>
<accession>A0A074SLE3</accession>
<dbReference type="HOGENOM" id="CLU_019374_0_0_1"/>
<reference evidence="9 10" key="1">
    <citation type="submission" date="2013-12" db="EMBL/GenBank/DDBJ databases">
        <authorList>
            <person name="Cubeta M."/>
            <person name="Pakala S."/>
            <person name="Fedorova N."/>
            <person name="Thomas E."/>
            <person name="Dean R."/>
            <person name="Jabaji S."/>
            <person name="Neate S."/>
            <person name="Toda T."/>
            <person name="Tavantzis S."/>
            <person name="Vilgalys R."/>
            <person name="Bharathan N."/>
            <person name="Pakala S."/>
            <person name="Losada L.S."/>
            <person name="Zafar N."/>
            <person name="Nierman W."/>
        </authorList>
    </citation>
    <scope>NUCLEOTIDE SEQUENCE [LARGE SCALE GENOMIC DNA]</scope>
    <source>
        <strain evidence="9 10">123E</strain>
    </source>
</reference>
<dbReference type="InterPro" id="IPR011545">
    <property type="entry name" value="DEAD/DEAH_box_helicase_dom"/>
</dbReference>
<feature type="compositionally biased region" description="Polar residues" evidence="6">
    <location>
        <begin position="444"/>
        <end position="460"/>
    </location>
</feature>
<dbReference type="GO" id="GO:0016787">
    <property type="term" value="F:hydrolase activity"/>
    <property type="evidence" value="ECO:0007669"/>
    <property type="project" value="UniProtKB-KW"/>
</dbReference>
<feature type="compositionally biased region" description="Low complexity" evidence="6">
    <location>
        <begin position="47"/>
        <end position="63"/>
    </location>
</feature>
<dbReference type="GO" id="GO:0005524">
    <property type="term" value="F:ATP binding"/>
    <property type="evidence" value="ECO:0007669"/>
    <property type="project" value="UniProtKB-UniRule"/>
</dbReference>
<feature type="compositionally biased region" description="Basic and acidic residues" evidence="6">
    <location>
        <begin position="112"/>
        <end position="134"/>
    </location>
</feature>
<dbReference type="GO" id="GO:0003723">
    <property type="term" value="F:RNA binding"/>
    <property type="evidence" value="ECO:0007669"/>
    <property type="project" value="UniProtKB-UniRule"/>
</dbReference>
<name>A0A074SLE3_9AGAM</name>
<dbReference type="SMART" id="SM00490">
    <property type="entry name" value="HELICc"/>
    <property type="match status" value="1"/>
</dbReference>
<keyword evidence="3 5" id="KW-0067">ATP-binding</keyword>
<evidence type="ECO:0000313" key="9">
    <source>
        <dbReference type="EMBL" id="KEP50867.1"/>
    </source>
</evidence>
<dbReference type="PROSITE" id="PS51194">
    <property type="entry name" value="HELICASE_CTER"/>
    <property type="match status" value="1"/>
</dbReference>
<evidence type="ECO:0000256" key="1">
    <source>
        <dbReference type="ARBA" id="ARBA00022741"/>
    </source>
</evidence>
<evidence type="ECO:0000259" key="8">
    <source>
        <dbReference type="PROSITE" id="PS51194"/>
    </source>
</evidence>
<feature type="region of interest" description="Disordered" evidence="6">
    <location>
        <begin position="444"/>
        <end position="463"/>
    </location>
</feature>
<comment type="catalytic activity">
    <reaction evidence="5">
        <text>ATP + H2O = ADP + phosphate + H(+)</text>
        <dbReference type="Rhea" id="RHEA:13065"/>
        <dbReference type="ChEBI" id="CHEBI:15377"/>
        <dbReference type="ChEBI" id="CHEBI:15378"/>
        <dbReference type="ChEBI" id="CHEBI:30616"/>
        <dbReference type="ChEBI" id="CHEBI:43474"/>
        <dbReference type="ChEBI" id="CHEBI:456216"/>
        <dbReference type="EC" id="3.6.4.13"/>
    </reaction>
</comment>
<feature type="compositionally biased region" description="Polar residues" evidence="6">
    <location>
        <begin position="536"/>
        <end position="545"/>
    </location>
</feature>
<keyword evidence="2 5" id="KW-0378">Hydrolase</keyword>
<dbReference type="Pfam" id="PF00271">
    <property type="entry name" value="Helicase_C"/>
    <property type="match status" value="1"/>
</dbReference>
<evidence type="ECO:0000313" key="10">
    <source>
        <dbReference type="Proteomes" id="UP000027456"/>
    </source>
</evidence>
<comment type="domain">
    <text evidence="5">The Q motif is unique to and characteristic of the DEAD box family of RNA helicases and controls ATP binding and hydrolysis.</text>
</comment>
<evidence type="ECO:0000256" key="5">
    <source>
        <dbReference type="RuleBase" id="RU365068"/>
    </source>
</evidence>
<dbReference type="AlphaFoldDB" id="A0A074SLE3"/>
<keyword evidence="5 9" id="KW-0347">Helicase</keyword>
<feature type="region of interest" description="Disordered" evidence="6">
    <location>
        <begin position="519"/>
        <end position="550"/>
    </location>
</feature>
<dbReference type="PANTHER" id="PTHR24031">
    <property type="entry name" value="RNA HELICASE"/>
    <property type="match status" value="1"/>
</dbReference>
<comment type="caution">
    <text evidence="9">The sequence shown here is derived from an EMBL/GenBank/DDBJ whole genome shotgun (WGS) entry which is preliminary data.</text>
</comment>
<feature type="compositionally biased region" description="Basic and acidic residues" evidence="6">
    <location>
        <begin position="69"/>
        <end position="88"/>
    </location>
</feature>
<dbReference type="PROSITE" id="PS51192">
    <property type="entry name" value="HELICASE_ATP_BIND_1"/>
    <property type="match status" value="1"/>
</dbReference>
<dbReference type="GO" id="GO:0003724">
    <property type="term" value="F:RNA helicase activity"/>
    <property type="evidence" value="ECO:0007669"/>
    <property type="project" value="UniProtKB-EC"/>
</dbReference>
<organism evidence="9 10">
    <name type="scientific">Rhizoctonia solani 123E</name>
    <dbReference type="NCBI Taxonomy" id="1423351"/>
    <lineage>
        <taxon>Eukaryota</taxon>
        <taxon>Fungi</taxon>
        <taxon>Dikarya</taxon>
        <taxon>Basidiomycota</taxon>
        <taxon>Agaricomycotina</taxon>
        <taxon>Agaricomycetes</taxon>
        <taxon>Cantharellales</taxon>
        <taxon>Ceratobasidiaceae</taxon>
        <taxon>Rhizoctonia</taxon>
    </lineage>
</organism>
<feature type="compositionally biased region" description="Basic and acidic residues" evidence="6">
    <location>
        <begin position="522"/>
        <end position="535"/>
    </location>
</feature>
<evidence type="ECO:0000259" key="7">
    <source>
        <dbReference type="PROSITE" id="PS51192"/>
    </source>
</evidence>
<dbReference type="Pfam" id="PF00270">
    <property type="entry name" value="DEAD"/>
    <property type="match status" value="1"/>
</dbReference>
<feature type="domain" description="Helicase C-terminal" evidence="8">
    <location>
        <begin position="509"/>
        <end position="654"/>
    </location>
</feature>
<sequence length="654" mass="73205">MLRHHLQQGVCSTTFRPHRIPPHISFISRPEISQFLAKAKSQDSGSRHFSSSTSPSLPSYNSPEYSGRFLKEKHDPPGRTWKTERSWPDVKNNGSFRQKDRDTGRFRRTRRPREDPRGHLYDNYKPRTPARSEIKPQGVQSPIQVDPSFDILKAIRAVFPYVEKPTSIQARLIPAIMKGEDVILMDETGSGKTFGSVLALLPEISQPHDGITTLYVVPHRDLAYQIESWCQKLISTQPSSSIDPSTVARVIARPNTTYETFSQIRKNPPRILISTPGALIDAMQKGDLRLESTLRRIVVDEVDAVMKIPLRYHNVQLRNYHIPEVAQVIDKLLRIMWEDRRSKPQMVMMSATLKTHVRSWLFQKEGWMAERVVRLHGIQEKLDSGEFEPSERTQVTHSAIVVEADGRLRNLDDQRLDDAESEKKARGILSEDPGAVLELLNQESEGGSNLVGNPRDQTATPLRKGLTLPPSVLEAVAASVALDVSHRALLVIPTGVSIGPVLDTLRAFGVEARTLNLEEEIEHVSTRPEDERKGPTDSTTPNKSRAVSLDDRSHIEQNEGEEYVPNPTLLAATTTAVRGIDIPTLSHVYIVGGLESEEAYRHVAGRAGRFGMLGKVISFVGGEGAENLLGGTGERRIRRTFERMGVQNTPFPHV</sequence>
<dbReference type="STRING" id="1423351.A0A074SLE3"/>
<keyword evidence="4 5" id="KW-0694">RNA-binding</keyword>
<dbReference type="EMBL" id="AZST01000214">
    <property type="protein sequence ID" value="KEP50867.1"/>
    <property type="molecule type" value="Genomic_DNA"/>
</dbReference>
<proteinExistence type="inferred from homology"/>
<evidence type="ECO:0000256" key="3">
    <source>
        <dbReference type="ARBA" id="ARBA00022840"/>
    </source>
</evidence>
<dbReference type="InterPro" id="IPR001650">
    <property type="entry name" value="Helicase_C-like"/>
</dbReference>